<evidence type="ECO:0000256" key="7">
    <source>
        <dbReference type="ARBA" id="ARBA00047899"/>
    </source>
</evidence>
<evidence type="ECO:0000256" key="10">
    <source>
        <dbReference type="SAM" id="Phobius"/>
    </source>
</evidence>
<dbReference type="AlphaFoldDB" id="A0A3B0YIC9"/>
<keyword evidence="5" id="KW-0418">Kinase</keyword>
<keyword evidence="4" id="KW-0547">Nucleotide-binding</keyword>
<feature type="transmembrane region" description="Helical" evidence="10">
    <location>
        <begin position="179"/>
        <end position="198"/>
    </location>
</feature>
<proteinExistence type="predicted"/>
<name>A0A3B0YIC9_9ZZZZ</name>
<comment type="catalytic activity">
    <reaction evidence="8">
        <text>L-seryl-[protein] + ATP = O-phospho-L-seryl-[protein] + ADP + H(+)</text>
        <dbReference type="Rhea" id="RHEA:17989"/>
        <dbReference type="Rhea" id="RHEA-COMP:9863"/>
        <dbReference type="Rhea" id="RHEA-COMP:11604"/>
        <dbReference type="ChEBI" id="CHEBI:15378"/>
        <dbReference type="ChEBI" id="CHEBI:29999"/>
        <dbReference type="ChEBI" id="CHEBI:30616"/>
        <dbReference type="ChEBI" id="CHEBI:83421"/>
        <dbReference type="ChEBI" id="CHEBI:456216"/>
        <dbReference type="EC" id="2.7.11.1"/>
    </reaction>
</comment>
<evidence type="ECO:0000256" key="5">
    <source>
        <dbReference type="ARBA" id="ARBA00022777"/>
    </source>
</evidence>
<accession>A0A3B0YIC9</accession>
<dbReference type="SMART" id="SM00220">
    <property type="entry name" value="S_TKc"/>
    <property type="match status" value="1"/>
</dbReference>
<dbReference type="SUPFAM" id="SSF56112">
    <property type="entry name" value="Protein kinase-like (PK-like)"/>
    <property type="match status" value="1"/>
</dbReference>
<dbReference type="PANTHER" id="PTHR24363:SF0">
    <property type="entry name" value="SERINE_THREONINE KINASE LIKE DOMAIN CONTAINING 1"/>
    <property type="match status" value="1"/>
</dbReference>
<evidence type="ECO:0000256" key="4">
    <source>
        <dbReference type="ARBA" id="ARBA00022741"/>
    </source>
</evidence>
<organism evidence="12">
    <name type="scientific">hydrothermal vent metagenome</name>
    <dbReference type="NCBI Taxonomy" id="652676"/>
    <lineage>
        <taxon>unclassified sequences</taxon>
        <taxon>metagenomes</taxon>
        <taxon>ecological metagenomes</taxon>
    </lineage>
</organism>
<dbReference type="EMBL" id="UOFL01000109">
    <property type="protein sequence ID" value="VAW76510.1"/>
    <property type="molecule type" value="Genomic_DNA"/>
</dbReference>
<dbReference type="InterPro" id="IPR000719">
    <property type="entry name" value="Prot_kinase_dom"/>
</dbReference>
<evidence type="ECO:0000259" key="11">
    <source>
        <dbReference type="PROSITE" id="PS50011"/>
    </source>
</evidence>
<gene>
    <name evidence="12" type="ORF">MNBD_GAMMA12-3961</name>
</gene>
<keyword evidence="3" id="KW-0808">Transferase</keyword>
<sequence>MKLLLKNICLLQSPRVTRHVSDKVNPISSSNEPDYRHGLLQFVEEGCALAKFKHPNIIRVIQHFEENGTAYLVMEYENGVDLKQYLLHRPFPDEAILLNILLKLLDGIAKIHEENYIHRDIKPSNIYIRENGEPVLLDFGSAREALNRSRANFTRIVSDGYAPIEQYAQDMPLSPATDFYALGATLYFMVTGSALSAAQDRLTKLQFSETDLVKSAITIGNKKYSLSLLSTIDWMVTLHPEGRPQTVTDILKRLNNKPNARNPSTPQSLFATSQANFDTQTRPETSTESEQLLLSQAPTIAAFSSTATTRKLGTQRNYKLVTIVLTIMLALMSFILWQSDNKSPQAPTSSNTTQFTHSEIKLENKLYKQELKNCTRRNYQCKVNCKRLKIPVGGISLCYNACFQKNKSCRNLLKKTYQVRYKDTPQIYRRITNVSSFRPGELDREFDSVPDPHYKISNNLCHDVRKSCSLKCNDTIKTKGTAPLCYYHCGNNWFRCQKKVLNQHSWRKKEL</sequence>
<dbReference type="GO" id="GO:0004674">
    <property type="term" value="F:protein serine/threonine kinase activity"/>
    <property type="evidence" value="ECO:0007669"/>
    <property type="project" value="UniProtKB-KW"/>
</dbReference>
<keyword evidence="10" id="KW-1133">Transmembrane helix</keyword>
<dbReference type="Gene3D" id="1.10.510.10">
    <property type="entry name" value="Transferase(Phosphotransferase) domain 1"/>
    <property type="match status" value="1"/>
</dbReference>
<keyword evidence="10" id="KW-0812">Transmembrane</keyword>
<evidence type="ECO:0000256" key="2">
    <source>
        <dbReference type="ARBA" id="ARBA00022527"/>
    </source>
</evidence>
<dbReference type="GO" id="GO:0005524">
    <property type="term" value="F:ATP binding"/>
    <property type="evidence" value="ECO:0007669"/>
    <property type="project" value="UniProtKB-KW"/>
</dbReference>
<evidence type="ECO:0000256" key="6">
    <source>
        <dbReference type="ARBA" id="ARBA00022840"/>
    </source>
</evidence>
<keyword evidence="10" id="KW-0472">Membrane</keyword>
<dbReference type="PROSITE" id="PS50011">
    <property type="entry name" value="PROTEIN_KINASE_DOM"/>
    <property type="match status" value="1"/>
</dbReference>
<dbReference type="PROSITE" id="PS00108">
    <property type="entry name" value="PROTEIN_KINASE_ST"/>
    <property type="match status" value="1"/>
</dbReference>
<dbReference type="PANTHER" id="PTHR24363">
    <property type="entry name" value="SERINE/THREONINE PROTEIN KINASE"/>
    <property type="match status" value="1"/>
</dbReference>
<feature type="domain" description="Protein kinase" evidence="11">
    <location>
        <begin position="1"/>
        <end position="270"/>
    </location>
</feature>
<evidence type="ECO:0000256" key="8">
    <source>
        <dbReference type="ARBA" id="ARBA00048679"/>
    </source>
</evidence>
<evidence type="ECO:0000256" key="1">
    <source>
        <dbReference type="ARBA" id="ARBA00012513"/>
    </source>
</evidence>
<reference evidence="12" key="1">
    <citation type="submission" date="2018-06" db="EMBL/GenBank/DDBJ databases">
        <authorList>
            <person name="Zhirakovskaya E."/>
        </authorList>
    </citation>
    <scope>NUCLEOTIDE SEQUENCE</scope>
</reference>
<dbReference type="CDD" id="cd14014">
    <property type="entry name" value="STKc_PknB_like"/>
    <property type="match status" value="1"/>
</dbReference>
<protein>
    <recommendedName>
        <fullName evidence="1">non-specific serine/threonine protein kinase</fullName>
        <ecNumber evidence="1">2.7.11.1</ecNumber>
    </recommendedName>
</protein>
<feature type="region of interest" description="Disordered" evidence="9">
    <location>
        <begin position="256"/>
        <end position="287"/>
    </location>
</feature>
<dbReference type="EC" id="2.7.11.1" evidence="1"/>
<dbReference type="InterPro" id="IPR011009">
    <property type="entry name" value="Kinase-like_dom_sf"/>
</dbReference>
<comment type="catalytic activity">
    <reaction evidence="7">
        <text>L-threonyl-[protein] + ATP = O-phospho-L-threonyl-[protein] + ADP + H(+)</text>
        <dbReference type="Rhea" id="RHEA:46608"/>
        <dbReference type="Rhea" id="RHEA-COMP:11060"/>
        <dbReference type="Rhea" id="RHEA-COMP:11605"/>
        <dbReference type="ChEBI" id="CHEBI:15378"/>
        <dbReference type="ChEBI" id="CHEBI:30013"/>
        <dbReference type="ChEBI" id="CHEBI:30616"/>
        <dbReference type="ChEBI" id="CHEBI:61977"/>
        <dbReference type="ChEBI" id="CHEBI:456216"/>
        <dbReference type="EC" id="2.7.11.1"/>
    </reaction>
</comment>
<evidence type="ECO:0000256" key="9">
    <source>
        <dbReference type="SAM" id="MobiDB-lite"/>
    </source>
</evidence>
<keyword evidence="6" id="KW-0067">ATP-binding</keyword>
<evidence type="ECO:0000313" key="12">
    <source>
        <dbReference type="EMBL" id="VAW76510.1"/>
    </source>
</evidence>
<evidence type="ECO:0000256" key="3">
    <source>
        <dbReference type="ARBA" id="ARBA00022679"/>
    </source>
</evidence>
<keyword evidence="2" id="KW-0723">Serine/threonine-protein kinase</keyword>
<dbReference type="Pfam" id="PF00069">
    <property type="entry name" value="Pkinase"/>
    <property type="match status" value="1"/>
</dbReference>
<feature type="non-terminal residue" evidence="12">
    <location>
        <position position="511"/>
    </location>
</feature>
<dbReference type="InterPro" id="IPR008271">
    <property type="entry name" value="Ser/Thr_kinase_AS"/>
</dbReference>
<feature type="transmembrane region" description="Helical" evidence="10">
    <location>
        <begin position="320"/>
        <end position="337"/>
    </location>
</feature>